<dbReference type="AlphaFoldDB" id="T0PYT8"/>
<dbReference type="InParanoid" id="T0PYT8"/>
<accession>T0PYT8</accession>
<dbReference type="InterPro" id="IPR032675">
    <property type="entry name" value="LRR_dom_sf"/>
</dbReference>
<dbReference type="VEuPathDB" id="FungiDB:SDRG_11478"/>
<keyword evidence="2" id="KW-1185">Reference proteome</keyword>
<dbReference type="EMBL" id="JH767173">
    <property type="protein sequence ID" value="EQC30719.1"/>
    <property type="molecule type" value="Genomic_DNA"/>
</dbReference>
<dbReference type="Proteomes" id="UP000030762">
    <property type="component" value="Unassembled WGS sequence"/>
</dbReference>
<dbReference type="SUPFAM" id="SSF52047">
    <property type="entry name" value="RNI-like"/>
    <property type="match status" value="1"/>
</dbReference>
<protein>
    <submittedName>
        <fullName evidence="1">Uncharacterized protein</fullName>
    </submittedName>
</protein>
<dbReference type="GeneID" id="19952205"/>
<evidence type="ECO:0000313" key="2">
    <source>
        <dbReference type="Proteomes" id="UP000030762"/>
    </source>
</evidence>
<evidence type="ECO:0000313" key="1">
    <source>
        <dbReference type="EMBL" id="EQC30719.1"/>
    </source>
</evidence>
<reference evidence="1 2" key="1">
    <citation type="submission" date="2012-04" db="EMBL/GenBank/DDBJ databases">
        <title>The Genome Sequence of Saprolegnia declina VS20.</title>
        <authorList>
            <consortium name="The Broad Institute Genome Sequencing Platform"/>
            <person name="Russ C."/>
            <person name="Nusbaum C."/>
            <person name="Tyler B."/>
            <person name="van West P."/>
            <person name="Dieguez-Uribeondo J."/>
            <person name="de Bruijn I."/>
            <person name="Tripathy S."/>
            <person name="Jiang R."/>
            <person name="Young S.K."/>
            <person name="Zeng Q."/>
            <person name="Gargeya S."/>
            <person name="Fitzgerald M."/>
            <person name="Haas B."/>
            <person name="Abouelleil A."/>
            <person name="Alvarado L."/>
            <person name="Arachchi H.M."/>
            <person name="Berlin A."/>
            <person name="Chapman S.B."/>
            <person name="Goldberg J."/>
            <person name="Griggs A."/>
            <person name="Gujja S."/>
            <person name="Hansen M."/>
            <person name="Howarth C."/>
            <person name="Imamovic A."/>
            <person name="Larimer J."/>
            <person name="McCowen C."/>
            <person name="Montmayeur A."/>
            <person name="Murphy C."/>
            <person name="Neiman D."/>
            <person name="Pearson M."/>
            <person name="Priest M."/>
            <person name="Roberts A."/>
            <person name="Saif S."/>
            <person name="Shea T."/>
            <person name="Sisk P."/>
            <person name="Sykes S."/>
            <person name="Wortman J."/>
            <person name="Nusbaum C."/>
            <person name="Birren B."/>
        </authorList>
    </citation>
    <scope>NUCLEOTIDE SEQUENCE [LARGE SCALE GENOMIC DNA]</scope>
    <source>
        <strain evidence="1 2">VS20</strain>
    </source>
</reference>
<name>T0PYT8_SAPDV</name>
<dbReference type="Gene3D" id="3.80.10.10">
    <property type="entry name" value="Ribonuclease Inhibitor"/>
    <property type="match status" value="1"/>
</dbReference>
<gene>
    <name evidence="1" type="ORF">SDRG_11478</name>
</gene>
<proteinExistence type="predicted"/>
<sequence>MLEHPGITTLHLSSEANDYKPPRSLSTQLLHWLTHAPCTSLTLSGVAINLRGQPQVGDAICDAIAASTLCTLRLFSVKHFDAAVLHGRRLPASLESFEWVAPGDEKTLAPATLAHLARALEGAPSLVHLGRSLTYLGQLGSCSWLDPVLARLTSLRALGSYNDASFATVRVMLVNIEKISLRKAATSYTQYTELVGALPQLPRLVELDMRDNTLYREDIGRILAAYEDFFHFVPEIVACTRHLTTLSLTPQHTEKRKDIECKAALLRILTIVEEPMFRLHPDVSANVPRSTLESVRSLMSRTSEDTCLLLF</sequence>
<organism evidence="1 2">
    <name type="scientific">Saprolegnia diclina (strain VS20)</name>
    <dbReference type="NCBI Taxonomy" id="1156394"/>
    <lineage>
        <taxon>Eukaryota</taxon>
        <taxon>Sar</taxon>
        <taxon>Stramenopiles</taxon>
        <taxon>Oomycota</taxon>
        <taxon>Saprolegniomycetes</taxon>
        <taxon>Saprolegniales</taxon>
        <taxon>Saprolegniaceae</taxon>
        <taxon>Saprolegnia</taxon>
    </lineage>
</organism>
<dbReference type="RefSeq" id="XP_008615743.1">
    <property type="nucleotide sequence ID" value="XM_008617521.1"/>
</dbReference>